<reference evidence="24" key="1">
    <citation type="journal article" date="2010" name="Science">
        <title>The genome of the Western clawed frog Xenopus tropicalis.</title>
        <authorList>
            <person name="Hellsten U."/>
            <person name="Harland R.M."/>
            <person name="Gilchrist M.J."/>
            <person name="Hendrix D."/>
            <person name="Jurka J."/>
            <person name="Kapitonov V."/>
            <person name="Ovcharenko I."/>
            <person name="Putnam N.H."/>
            <person name="Shu S."/>
            <person name="Taher L."/>
            <person name="Blitz I.L."/>
            <person name="Blumberg B."/>
            <person name="Dichmann D.S."/>
            <person name="Dubchak I."/>
            <person name="Amaya E."/>
            <person name="Detter J.C."/>
            <person name="Fletcher R."/>
            <person name="Gerhard D.S."/>
            <person name="Goodstein D."/>
            <person name="Graves T."/>
            <person name="Grigoriev I.V."/>
            <person name="Grimwood J."/>
            <person name="Kawashima T."/>
            <person name="Lindquist E."/>
            <person name="Lucas S.M."/>
            <person name="Mead P.E."/>
            <person name="Mitros T."/>
            <person name="Ogino H."/>
            <person name="Ohta Y."/>
            <person name="Poliakov A.V."/>
            <person name="Pollet N."/>
            <person name="Robert J."/>
            <person name="Salamov A."/>
            <person name="Sater A.K."/>
            <person name="Schmutz J."/>
            <person name="Terry A."/>
            <person name="Vize P.D."/>
            <person name="Warren W.C."/>
            <person name="Wells D."/>
            <person name="Wills A."/>
            <person name="Wilson R.K."/>
            <person name="Zimmerman L.B."/>
            <person name="Zorn A.M."/>
            <person name="Grainger R."/>
            <person name="Grammer T."/>
            <person name="Khokha M.K."/>
            <person name="Richardson P.M."/>
            <person name="Rokhsar D.S."/>
        </authorList>
    </citation>
    <scope>NUCLEOTIDE SEQUENCE [LARGE SCALE GENOMIC DNA]</scope>
    <source>
        <strain evidence="24">Nigerian</strain>
    </source>
</reference>
<feature type="domain" description="4Fe-4S ferredoxin-type" evidence="23">
    <location>
        <begin position="947"/>
        <end position="979"/>
    </location>
</feature>
<dbReference type="PANTHER" id="PTHR43073:SF2">
    <property type="entry name" value="DIHYDROPYRIMIDINE DEHYDROGENASE [NADP(+)]"/>
    <property type="match status" value="1"/>
</dbReference>
<dbReference type="GO" id="GO:0051539">
    <property type="term" value="F:4 iron, 4 sulfur cluster binding"/>
    <property type="evidence" value="ECO:0007669"/>
    <property type="project" value="UniProtKB-KW"/>
</dbReference>
<comment type="cofactor">
    <cofactor evidence="1 22">
        <name>FMN</name>
        <dbReference type="ChEBI" id="CHEBI:58210"/>
    </cofactor>
</comment>
<sequence>WAPCNPEDILSLSSQSNILTLNPRTPTHASLYSTAAKKQAKKHWKRNPDRSCSKCEKLENNFDDIKHTTLGERGALREAMRCLKCADAPCQKSCPTNLDIKSFITSIANKNYYGAAKAIFSDNPLGLTCGMVCPTSDLCVGGCNLYATEEGPINIGGLQQFATEIFKTMNIPQIRNPSLPATEAMPAQYKTKIALIGAGPASISCASFLARLGYSDITVFEKQKYLGGLSTSEIPQFRLPYDVVSFEIELMKDLGVKVIEGKGLGMNGMNIRSLKEEGFKAIFIGIGLPQPKIDDVFTGLTTEHGFYTSKDFLPLVAKASKQGMCACRSPLPSIKGPVIVLGAGDTAFDCATSALRCGARRVFVVFRKGFTNMRAVPEEVELAKEEKCEFLPFLSPRKVILKGGKISGMEFVRTEQDDDGNWIEDEDQKIQLKAEVVISAFGSVLTDPAVLEAMKPIKFNRWGLPEADPVTMQTSEAGVFVGGDIAGLANTTVESVNDGKQASWHIHKHIQSLHGVSITNKPELPLFYTPIDLVDISVEMVGIKFPNPFGLASAPPTTSAPMIRRAFEAGWGFALTKTFSLEKDIVTNVSPRIIRGTTSGSIYGPGQGSFLNIELISEKTAAYWCQSITELKADFPKNILIASIMCSYNKDDWTELALMAEASGADALELNLSCPHGMGERGMGLACGQDPELVRNICRWVRQAVKIPFFAKLTPNVTDVVKIAMAAQEGGADGVTATNTVSGLMGLKADATPWPAVGRGSRTTYGGVSGNAIRPIALRAVSAIARALPGFPILATGGIDSAESGLQFLHSGASVLQVCSAVQNQDFTVIEDYCTGLKALLYLKSIDELQDWDGQSPPTIRHQKGKPVPTIAEIKGEKLPSFGPYLEKRKRILAENKINDLTCNTSPVTKEKTHFVPNKPIPSVKDVIGRALQYIGSYSQLNIQEQVVALIDEEMCINCGKCYMTCNDSGYQAIEFDPETHLTTVTDSCTGCTLCLSVCPIIDCIKMVARTTPYVPKRGLPLTVNPVC</sequence>
<comment type="similarity">
    <text evidence="4 22">Belongs to the dihydropyrimidine dehydrogenase family.</text>
</comment>
<evidence type="ECO:0000256" key="3">
    <source>
        <dbReference type="ARBA" id="ARBA00004668"/>
    </source>
</evidence>
<dbReference type="Gene3D" id="3.30.70.20">
    <property type="match status" value="1"/>
</dbReference>
<keyword evidence="10" id="KW-0479">Metal-binding</keyword>
<feature type="domain" description="4Fe-4S ferredoxin-type" evidence="23">
    <location>
        <begin position="980"/>
        <end position="1010"/>
    </location>
</feature>
<dbReference type="SUPFAM" id="SSF46548">
    <property type="entry name" value="alpha-helical ferredoxin"/>
    <property type="match status" value="1"/>
</dbReference>
<evidence type="ECO:0000256" key="16">
    <source>
        <dbReference type="ARBA" id="ARBA00023004"/>
    </source>
</evidence>
<dbReference type="InterPro" id="IPR028261">
    <property type="entry name" value="DPD_II"/>
</dbReference>
<dbReference type="InterPro" id="IPR023753">
    <property type="entry name" value="FAD/NAD-binding_dom"/>
</dbReference>
<dbReference type="InterPro" id="IPR005720">
    <property type="entry name" value="Dihydroorotate_DH_cat"/>
</dbReference>
<dbReference type="Pfam" id="PF07992">
    <property type="entry name" value="Pyr_redox_2"/>
    <property type="match status" value="1"/>
</dbReference>
<organism evidence="24">
    <name type="scientific">Xenopus tropicalis</name>
    <name type="common">Western clawed frog</name>
    <name type="synonym">Silurana tropicalis</name>
    <dbReference type="NCBI Taxonomy" id="8364"/>
    <lineage>
        <taxon>Eukaryota</taxon>
        <taxon>Metazoa</taxon>
        <taxon>Chordata</taxon>
        <taxon>Craniata</taxon>
        <taxon>Vertebrata</taxon>
        <taxon>Euteleostomi</taxon>
        <taxon>Amphibia</taxon>
        <taxon>Batrachia</taxon>
        <taxon>Anura</taxon>
        <taxon>Pipoidea</taxon>
        <taxon>Pipidae</taxon>
        <taxon>Xenopodinae</taxon>
        <taxon>Xenopus</taxon>
        <taxon>Silurana</taxon>
    </lineage>
</organism>
<evidence type="ECO:0000256" key="5">
    <source>
        <dbReference type="ARBA" id="ARBA00013004"/>
    </source>
</evidence>
<protein>
    <recommendedName>
        <fullName evidence="6 22">Dihydropyrimidine dehydrogenase [NADP(+)]</fullName>
        <shortName evidence="22">DHPDHase</shortName>
        <shortName evidence="22">DPD</shortName>
        <ecNumber evidence="5 22">1.3.1.2</ecNumber>
    </recommendedName>
    <alternativeName>
        <fullName evidence="19 22">Dihydrothymine dehydrogenase</fullName>
    </alternativeName>
    <alternativeName>
        <fullName evidence="18 22">Dihydrouracil dehydrogenase</fullName>
    </alternativeName>
</protein>
<dbReference type="FunCoup" id="A0A6I8QYA7">
    <property type="interactions" value="1530"/>
</dbReference>
<evidence type="ECO:0000256" key="2">
    <source>
        <dbReference type="ARBA" id="ARBA00001974"/>
    </source>
</evidence>
<dbReference type="GeneTree" id="ENSGT00500000044896"/>
<evidence type="ECO:0000256" key="15">
    <source>
        <dbReference type="ARBA" id="ARBA00023002"/>
    </source>
</evidence>
<evidence type="ECO:0000256" key="21">
    <source>
        <dbReference type="ARBA" id="ARBA00049121"/>
    </source>
</evidence>
<evidence type="ECO:0000256" key="22">
    <source>
        <dbReference type="RuleBase" id="RU364041"/>
    </source>
</evidence>
<dbReference type="SUPFAM" id="SSF51971">
    <property type="entry name" value="Nucleotide-binding domain"/>
    <property type="match status" value="1"/>
</dbReference>
<evidence type="ECO:0000256" key="7">
    <source>
        <dbReference type="ARBA" id="ARBA00022485"/>
    </source>
</evidence>
<reference evidence="24" key="2">
    <citation type="submission" date="2020-05" db="UniProtKB">
        <authorList>
            <consortium name="Ensembl"/>
        </authorList>
    </citation>
    <scope>IDENTIFICATION</scope>
</reference>
<comment type="cofactor">
    <cofactor evidence="2 22">
        <name>FAD</name>
        <dbReference type="ChEBI" id="CHEBI:57692"/>
    </cofactor>
</comment>
<evidence type="ECO:0000256" key="14">
    <source>
        <dbReference type="ARBA" id="ARBA00022857"/>
    </source>
</evidence>
<dbReference type="GO" id="GO:0046872">
    <property type="term" value="F:metal ion binding"/>
    <property type="evidence" value="ECO:0007669"/>
    <property type="project" value="UniProtKB-KW"/>
</dbReference>
<dbReference type="Pfam" id="PF14691">
    <property type="entry name" value="Fer4_20"/>
    <property type="match status" value="1"/>
</dbReference>
<dbReference type="AlphaFoldDB" id="A0A6I8QYA7"/>
<dbReference type="GO" id="GO:0000166">
    <property type="term" value="F:nucleotide binding"/>
    <property type="evidence" value="ECO:0007669"/>
    <property type="project" value="UniProtKB-KW"/>
</dbReference>
<keyword evidence="13 22" id="KW-0274">FAD</keyword>
<dbReference type="PROSITE" id="PS51379">
    <property type="entry name" value="4FE4S_FER_2"/>
    <property type="match status" value="2"/>
</dbReference>
<evidence type="ECO:0000256" key="8">
    <source>
        <dbReference type="ARBA" id="ARBA00022630"/>
    </source>
</evidence>
<dbReference type="Pfam" id="PF14697">
    <property type="entry name" value="Fer4_21"/>
    <property type="match status" value="1"/>
</dbReference>
<keyword evidence="7 22" id="KW-0004">4Fe-4S</keyword>
<dbReference type="FunFam" id="3.20.20.70:FF:000027">
    <property type="entry name" value="Dihydropyrimidine dehydrogenase [NADP(+)]"/>
    <property type="match status" value="1"/>
</dbReference>
<evidence type="ECO:0000256" key="17">
    <source>
        <dbReference type="ARBA" id="ARBA00023014"/>
    </source>
</evidence>
<dbReference type="PROSITE" id="PS00198">
    <property type="entry name" value="4FE4S_FER_1"/>
    <property type="match status" value="1"/>
</dbReference>
<keyword evidence="17" id="KW-0411">Iron-sulfur</keyword>
<comment type="catalytic activity">
    <reaction evidence="21">
        <text>5,6-dihydrothymine + NADP(+) = thymine + NADPH + H(+)</text>
        <dbReference type="Rhea" id="RHEA:58284"/>
        <dbReference type="ChEBI" id="CHEBI:15378"/>
        <dbReference type="ChEBI" id="CHEBI:17821"/>
        <dbReference type="ChEBI" id="CHEBI:27468"/>
        <dbReference type="ChEBI" id="CHEBI:57783"/>
        <dbReference type="ChEBI" id="CHEBI:58349"/>
        <dbReference type="EC" id="1.3.1.2"/>
    </reaction>
    <physiologicalReaction direction="right-to-left" evidence="21">
        <dbReference type="Rhea" id="RHEA:58286"/>
    </physiologicalReaction>
</comment>
<evidence type="ECO:0000256" key="12">
    <source>
        <dbReference type="ARBA" id="ARBA00022741"/>
    </source>
</evidence>
<keyword evidence="14 22" id="KW-0521">NADP</keyword>
<evidence type="ECO:0000313" key="24">
    <source>
        <dbReference type="Ensembl" id="ENSXETP00000074610"/>
    </source>
</evidence>
<keyword evidence="9 22" id="KW-0288">FMN</keyword>
<dbReference type="GO" id="GO:0005737">
    <property type="term" value="C:cytoplasm"/>
    <property type="evidence" value="ECO:0007669"/>
    <property type="project" value="InterPro"/>
</dbReference>
<evidence type="ECO:0000256" key="10">
    <source>
        <dbReference type="ARBA" id="ARBA00022723"/>
    </source>
</evidence>
<dbReference type="FunFam" id="3.50.50.60:FF:000056">
    <property type="entry name" value="Dihydropyrimidine dehydrogenase [NADP(+)]"/>
    <property type="match status" value="1"/>
</dbReference>
<dbReference type="FunFam" id="3.30.70.20:FF:000023">
    <property type="entry name" value="Dihydropyrimidine dehydrogenase [NADP(+)]"/>
    <property type="match status" value="1"/>
</dbReference>
<dbReference type="InterPro" id="IPR017900">
    <property type="entry name" value="4Fe4S_Fe_S_CS"/>
</dbReference>
<proteinExistence type="inferred from homology"/>
<dbReference type="PANTHER" id="PTHR43073">
    <property type="entry name" value="DIHYDROPYRIMIDINE DEHYDROGENASE [NADP(+)]"/>
    <property type="match status" value="1"/>
</dbReference>
<keyword evidence="12" id="KW-0547">Nucleotide-binding</keyword>
<dbReference type="InterPro" id="IPR017896">
    <property type="entry name" value="4Fe4S_Fe-S-bd"/>
</dbReference>
<keyword evidence="16 22" id="KW-0408">Iron</keyword>
<dbReference type="FunFam" id="3.50.50.60:FF:000061">
    <property type="entry name" value="Dihydropyrimidine dehydrogenase [NADP(+)]"/>
    <property type="match status" value="1"/>
</dbReference>
<dbReference type="Gene3D" id="1.10.1060.10">
    <property type="entry name" value="Alpha-helical ferredoxin"/>
    <property type="match status" value="1"/>
</dbReference>
<evidence type="ECO:0000256" key="1">
    <source>
        <dbReference type="ARBA" id="ARBA00001917"/>
    </source>
</evidence>
<dbReference type="InParanoid" id="A0A6I8QYA7"/>
<dbReference type="Bgee" id="ENSXETG00000008600">
    <property type="expression patterns" value="Expressed in mesonephros and 10 other cell types or tissues"/>
</dbReference>
<comment type="cofactor">
    <cofactor evidence="22">
        <name>[4Fe-4S] cluster</name>
        <dbReference type="ChEBI" id="CHEBI:49883"/>
    </cofactor>
    <text evidence="22">Binds 4 [4Fe-4S] clusters. Contains approximately 16 iron atoms per subunit.</text>
</comment>
<evidence type="ECO:0000256" key="13">
    <source>
        <dbReference type="ARBA" id="ARBA00022827"/>
    </source>
</evidence>
<dbReference type="InterPro" id="IPR013785">
    <property type="entry name" value="Aldolase_TIM"/>
</dbReference>
<dbReference type="Pfam" id="PF01180">
    <property type="entry name" value="DHO_dh"/>
    <property type="match status" value="1"/>
</dbReference>
<evidence type="ECO:0000256" key="6">
    <source>
        <dbReference type="ARBA" id="ARBA00018247"/>
    </source>
</evidence>
<dbReference type="Ensembl" id="ENSXETT00000073002">
    <property type="protein sequence ID" value="ENSXETP00000074610"/>
    <property type="gene ID" value="ENSXETG00000008600"/>
</dbReference>
<dbReference type="GO" id="GO:0017113">
    <property type="term" value="F:dihydropyrimidine dehydrogenase (NADP+) activity"/>
    <property type="evidence" value="ECO:0007669"/>
    <property type="project" value="UniProtKB-EC"/>
</dbReference>
<gene>
    <name evidence="24" type="primary">dpyd</name>
</gene>
<evidence type="ECO:0000256" key="19">
    <source>
        <dbReference type="ARBA" id="ARBA00032722"/>
    </source>
</evidence>
<dbReference type="EC" id="1.3.1.2" evidence="5 22"/>
<dbReference type="Gene3D" id="3.20.20.70">
    <property type="entry name" value="Aldolase class I"/>
    <property type="match status" value="1"/>
</dbReference>
<dbReference type="UniPathway" id="UPA00131"/>
<keyword evidence="11" id="KW-0677">Repeat</keyword>
<evidence type="ECO:0000256" key="20">
    <source>
        <dbReference type="ARBA" id="ARBA00047626"/>
    </source>
</evidence>
<evidence type="ECO:0000256" key="18">
    <source>
        <dbReference type="ARBA" id="ARBA00030119"/>
    </source>
</evidence>
<evidence type="ECO:0000256" key="9">
    <source>
        <dbReference type="ARBA" id="ARBA00022643"/>
    </source>
</evidence>
<comment type="pathway">
    <text evidence="3 22">Amino-acid biosynthesis; beta-alanine biosynthesis.</text>
</comment>
<evidence type="ECO:0000256" key="11">
    <source>
        <dbReference type="ARBA" id="ARBA00022737"/>
    </source>
</evidence>
<dbReference type="CDD" id="cd02940">
    <property type="entry name" value="DHPD_FMN"/>
    <property type="match status" value="1"/>
</dbReference>
<dbReference type="Gene3D" id="3.50.50.60">
    <property type="entry name" value="FAD/NAD(P)-binding domain"/>
    <property type="match status" value="2"/>
</dbReference>
<dbReference type="InterPro" id="IPR036188">
    <property type="entry name" value="FAD/NAD-bd_sf"/>
</dbReference>
<dbReference type="GO" id="GO:0019483">
    <property type="term" value="P:beta-alanine biosynthetic process"/>
    <property type="evidence" value="ECO:0007669"/>
    <property type="project" value="UniProtKB-UniPathway"/>
</dbReference>
<dbReference type="SUPFAM" id="SSF51395">
    <property type="entry name" value="FMN-linked oxidoreductases"/>
    <property type="match status" value="1"/>
</dbReference>
<dbReference type="SUPFAM" id="SSF54862">
    <property type="entry name" value="4Fe-4S ferredoxins"/>
    <property type="match status" value="1"/>
</dbReference>
<dbReference type="PRINTS" id="PR00419">
    <property type="entry name" value="ADXRDTASE"/>
</dbReference>
<name>A0A6I8QYA7_XENTR</name>
<keyword evidence="15 22" id="KW-0560">Oxidoreductase</keyword>
<accession>A0A6I8QYA7</accession>
<keyword evidence="8 22" id="KW-0285">Flavoprotein</keyword>
<dbReference type="InterPro" id="IPR009051">
    <property type="entry name" value="Helical_ferredxn"/>
</dbReference>
<comment type="function">
    <text evidence="22">Involved in pyrimidine base degradation. Catalyzes the reduction of uracil and thymine.</text>
</comment>
<comment type="catalytic activity">
    <reaction evidence="20">
        <text>5,6-dihydrouracil + NADP(+) = uracil + NADPH + H(+)</text>
        <dbReference type="Rhea" id="RHEA:18093"/>
        <dbReference type="ChEBI" id="CHEBI:15378"/>
        <dbReference type="ChEBI" id="CHEBI:15901"/>
        <dbReference type="ChEBI" id="CHEBI:17568"/>
        <dbReference type="ChEBI" id="CHEBI:57783"/>
        <dbReference type="ChEBI" id="CHEBI:58349"/>
        <dbReference type="EC" id="1.3.1.2"/>
    </reaction>
    <physiologicalReaction direction="right-to-left" evidence="20">
        <dbReference type="Rhea" id="RHEA:18095"/>
    </physiologicalReaction>
</comment>
<dbReference type="FunFam" id="1.10.1060.10:FF:000007">
    <property type="entry name" value="Dihydropyrimidine dehydrogenase [NADP(+)]"/>
    <property type="match status" value="1"/>
</dbReference>
<evidence type="ECO:0000259" key="23">
    <source>
        <dbReference type="PROSITE" id="PS51379"/>
    </source>
</evidence>
<evidence type="ECO:0000256" key="4">
    <source>
        <dbReference type="ARBA" id="ARBA00010804"/>
    </source>
</evidence>